<sequence>MANPIALLVAGLAGGAGLGALVTATVIDRPAMSKHGMSEGMAHDHSAHDHGQEHAMHDHKKVEASDPAPTLAIEVHPDGPQSRNLHIVTTNFTFDPEGVNGDHRPGHGHAHVYINGVKQPRAYSPWVQLDALPVGTHEIRVTLNANDHGHLATDGTPIEAVTTVTVE</sequence>
<dbReference type="RefSeq" id="WP_057791010.1">
    <property type="nucleotide sequence ID" value="NZ_LAXJ01000003.1"/>
</dbReference>
<dbReference type="STRING" id="1641875.XM53_05335"/>
<evidence type="ECO:0008006" key="4">
    <source>
        <dbReference type="Google" id="ProtNLM"/>
    </source>
</evidence>
<organism evidence="2 3">
    <name type="scientific">Roseovarius atlanticus</name>
    <dbReference type="NCBI Taxonomy" id="1641875"/>
    <lineage>
        <taxon>Bacteria</taxon>
        <taxon>Pseudomonadati</taxon>
        <taxon>Pseudomonadota</taxon>
        <taxon>Alphaproteobacteria</taxon>
        <taxon>Rhodobacterales</taxon>
        <taxon>Roseobacteraceae</taxon>
        <taxon>Roseovarius</taxon>
    </lineage>
</organism>
<dbReference type="Proteomes" id="UP000051295">
    <property type="component" value="Unassembled WGS sequence"/>
</dbReference>
<proteinExistence type="predicted"/>
<evidence type="ECO:0000313" key="3">
    <source>
        <dbReference type="Proteomes" id="UP000051295"/>
    </source>
</evidence>
<feature type="region of interest" description="Disordered" evidence="1">
    <location>
        <begin position="35"/>
        <end position="57"/>
    </location>
</feature>
<dbReference type="PATRIC" id="fig|1641875.4.peg.3092"/>
<name>A0A0T5NYJ2_9RHOB</name>
<evidence type="ECO:0000313" key="2">
    <source>
        <dbReference type="EMBL" id="KRS13965.1"/>
    </source>
</evidence>
<keyword evidence="3" id="KW-1185">Reference proteome</keyword>
<comment type="caution">
    <text evidence="2">The sequence shown here is derived from an EMBL/GenBank/DDBJ whole genome shotgun (WGS) entry which is preliminary data.</text>
</comment>
<accession>A0A0T5NYJ2</accession>
<protein>
    <recommendedName>
        <fullName evidence="4">DUF4399 domain-containing protein</fullName>
    </recommendedName>
</protein>
<feature type="compositionally biased region" description="Basic and acidic residues" evidence="1">
    <location>
        <begin position="41"/>
        <end position="57"/>
    </location>
</feature>
<reference evidence="2 3" key="1">
    <citation type="submission" date="2015-04" db="EMBL/GenBank/DDBJ databases">
        <title>The draft genome sequence of Roseovarius sp.R12b.</title>
        <authorList>
            <person name="Li G."/>
            <person name="Lai Q."/>
            <person name="Shao Z."/>
            <person name="Yan P."/>
        </authorList>
    </citation>
    <scope>NUCLEOTIDE SEQUENCE [LARGE SCALE GENOMIC DNA]</scope>
    <source>
        <strain evidence="2 3">R12B</strain>
    </source>
</reference>
<dbReference type="EMBL" id="LAXJ01000003">
    <property type="protein sequence ID" value="KRS13965.1"/>
    <property type="molecule type" value="Genomic_DNA"/>
</dbReference>
<evidence type="ECO:0000256" key="1">
    <source>
        <dbReference type="SAM" id="MobiDB-lite"/>
    </source>
</evidence>
<dbReference type="OrthoDB" id="6385276at2"/>
<gene>
    <name evidence="2" type="ORF">XM53_05335</name>
</gene>
<dbReference type="AlphaFoldDB" id="A0A0T5NYJ2"/>